<reference evidence="1 2" key="1">
    <citation type="journal article" date="2021" name="Front. Genet.">
        <title>Chromosome-Level Genome Assembly Reveals Significant Gene Expansion in the Toll and IMD Signaling Pathways of Dendrolimus kikuchii.</title>
        <authorList>
            <person name="Zhou J."/>
            <person name="Wu P."/>
            <person name="Xiong Z."/>
            <person name="Liu N."/>
            <person name="Zhao N."/>
            <person name="Ji M."/>
            <person name="Qiu Y."/>
            <person name="Yang B."/>
        </authorList>
    </citation>
    <scope>NUCLEOTIDE SEQUENCE [LARGE SCALE GENOMIC DNA]</scope>
    <source>
        <strain evidence="1">Ann1</strain>
    </source>
</reference>
<organism evidence="1 2">
    <name type="scientific">Dendrolimus kikuchii</name>
    <dbReference type="NCBI Taxonomy" id="765133"/>
    <lineage>
        <taxon>Eukaryota</taxon>
        <taxon>Metazoa</taxon>
        <taxon>Ecdysozoa</taxon>
        <taxon>Arthropoda</taxon>
        <taxon>Hexapoda</taxon>
        <taxon>Insecta</taxon>
        <taxon>Pterygota</taxon>
        <taxon>Neoptera</taxon>
        <taxon>Endopterygota</taxon>
        <taxon>Lepidoptera</taxon>
        <taxon>Glossata</taxon>
        <taxon>Ditrysia</taxon>
        <taxon>Bombycoidea</taxon>
        <taxon>Lasiocampidae</taxon>
        <taxon>Dendrolimus</taxon>
    </lineage>
</organism>
<name>A0ACC1D3R4_9NEOP</name>
<dbReference type="Proteomes" id="UP000824533">
    <property type="component" value="Linkage Group LG09"/>
</dbReference>
<evidence type="ECO:0000313" key="1">
    <source>
        <dbReference type="EMBL" id="KAJ0178606.1"/>
    </source>
</evidence>
<evidence type="ECO:0000313" key="2">
    <source>
        <dbReference type="Proteomes" id="UP000824533"/>
    </source>
</evidence>
<gene>
    <name evidence="1" type="ORF">K1T71_005381</name>
</gene>
<comment type="caution">
    <text evidence="1">The sequence shown here is derived from an EMBL/GenBank/DDBJ whole genome shotgun (WGS) entry which is preliminary data.</text>
</comment>
<protein>
    <submittedName>
        <fullName evidence="1">Uncharacterized protein</fullName>
    </submittedName>
</protein>
<dbReference type="EMBL" id="CM034395">
    <property type="protein sequence ID" value="KAJ0178606.1"/>
    <property type="molecule type" value="Genomic_DNA"/>
</dbReference>
<proteinExistence type="predicted"/>
<keyword evidence="2" id="KW-1185">Reference proteome</keyword>
<accession>A0ACC1D3R4</accession>
<sequence length="889" mass="104090">MTKKASHINNVISWATCIPVFIACRGTAKAHDITNCYAVQRLTGVLVQYMANYNDALDCLKQNLQVQKTKHIEEVIKSIVSRIFELKRDIRKLEMSKYQFLSNALASNNMTMYDAELYDIPFKCQRSDQIKEAIDEAMEKAKNKREFLLHEEKGACIEEANTKRINWWEVGDSEDNSEENSNNSEDESVLSEESVKRKEMIDLIKSHEKSRQTLLCLTQHGQKRERWQKTLQGTLIPESPYKLKEKAARFIQTVIRAYFECKRQKVRQRQVDEMLGIKMSKKVYSATLNKMEEIREIRSKLKKQYDESWKFSYEKMKQNFFKRKIDEIAEDYRDFLRRWLREWFDQIQHFHDIPNKKEGGSALIIKGEISSPVEWLAEYEKYITEKRANRGKTPQEIKFEKMSIKREEMRLKKQIMLQTKKETELLKKMMKNPDMHPGYDYPESKTTIHILEAIAHYNSIWSDLDQTNTMAVKEKSVEAMDFNDVCTEVKIKAIVVADEAMRREVKKLKTALKEDYLRNDKKMLEPMRVKRKREKKKPKIKTTLSQPLVDELENLAQKGFIKECPKTKLQDFLGDPNFAGEEFRCNYEAAYPFNAETRDVWWEICRDMSHGFHKVLLVGPKGNGKTTLVHALANVNDAILFELDLSLIPKEMIIAPYLQLITNSVAACARAVQPSVIHIKHVQRLFYNRVPQSEADYNLRAVNTFWIKKLFRKLQKSDKITVIGTCIDPWLANSKTLLKQFPTVILLPNVTYSATVQLLNNWVIEHPVLPGDFDIQSLAKVLQCYSFGYLKKSLEDFMSAERTVKAAVNGLLPIEVYNYILGNGFEEKIDYEKYKKWYAEKTHWGRKEQKHVEEQREFKRVMQELAEKAKKKKQPLLASSASSSTHQFN</sequence>